<sequence length="279" mass="31370">LHSEESRASGHPLRWSVRSKLRLRPTSDDDGQQYSCRALHPALSSSPTTLVRLPHISRPSAALTALGHRRLYHGLPSAKTLCGLLLRGDWERGLRTFVWPALGVSANHQSTRHTPSTPIPPSPPDTPHLPHLLLHQAYLLLHLPNLLLHLPYLLLHLPYLLLTLPYPLLYLPYLLLHHADPHIPYLLLHQASLCILLLQADPLLSSTSYSTKHHTLHYRTPLITSFTTHIFPHPSTILTPHHTTPLDNFHNITSPLPSTPYHTTPHPSPRQSSHHTSHG</sequence>
<dbReference type="SUPFAM" id="SSF48726">
    <property type="entry name" value="Immunoglobulin"/>
    <property type="match status" value="1"/>
</dbReference>
<dbReference type="EMBL" id="JAWZYT010002153">
    <property type="protein sequence ID" value="KAK4306291.1"/>
    <property type="molecule type" value="Genomic_DNA"/>
</dbReference>
<name>A0AAE1U2P1_9EUCA</name>
<reference evidence="2" key="1">
    <citation type="submission" date="2023-11" db="EMBL/GenBank/DDBJ databases">
        <title>Genome assemblies of two species of porcelain crab, Petrolisthes cinctipes and Petrolisthes manimaculis (Anomura: Porcellanidae).</title>
        <authorList>
            <person name="Angst P."/>
        </authorList>
    </citation>
    <scope>NUCLEOTIDE SEQUENCE</scope>
    <source>
        <strain evidence="2">PB745_02</strain>
        <tissue evidence="2">Gill</tissue>
    </source>
</reference>
<protein>
    <recommendedName>
        <fullName evidence="4">Ig-like domain-containing protein</fullName>
    </recommendedName>
</protein>
<dbReference type="Proteomes" id="UP001292094">
    <property type="component" value="Unassembled WGS sequence"/>
</dbReference>
<gene>
    <name evidence="2" type="ORF">Pmani_021871</name>
</gene>
<dbReference type="InterPro" id="IPR013783">
    <property type="entry name" value="Ig-like_fold"/>
</dbReference>
<proteinExistence type="predicted"/>
<feature type="non-terminal residue" evidence="2">
    <location>
        <position position="1"/>
    </location>
</feature>
<dbReference type="AlphaFoldDB" id="A0AAE1U2P1"/>
<evidence type="ECO:0008006" key="4">
    <source>
        <dbReference type="Google" id="ProtNLM"/>
    </source>
</evidence>
<comment type="caution">
    <text evidence="2">The sequence shown here is derived from an EMBL/GenBank/DDBJ whole genome shotgun (WGS) entry which is preliminary data.</text>
</comment>
<dbReference type="InterPro" id="IPR036179">
    <property type="entry name" value="Ig-like_dom_sf"/>
</dbReference>
<evidence type="ECO:0000256" key="1">
    <source>
        <dbReference type="SAM" id="MobiDB-lite"/>
    </source>
</evidence>
<evidence type="ECO:0000313" key="2">
    <source>
        <dbReference type="EMBL" id="KAK4306291.1"/>
    </source>
</evidence>
<evidence type="ECO:0000313" key="3">
    <source>
        <dbReference type="Proteomes" id="UP001292094"/>
    </source>
</evidence>
<accession>A0AAE1U2P1</accession>
<keyword evidence="3" id="KW-1185">Reference proteome</keyword>
<feature type="region of interest" description="Disordered" evidence="1">
    <location>
        <begin position="257"/>
        <end position="279"/>
    </location>
</feature>
<organism evidence="2 3">
    <name type="scientific">Petrolisthes manimaculis</name>
    <dbReference type="NCBI Taxonomy" id="1843537"/>
    <lineage>
        <taxon>Eukaryota</taxon>
        <taxon>Metazoa</taxon>
        <taxon>Ecdysozoa</taxon>
        <taxon>Arthropoda</taxon>
        <taxon>Crustacea</taxon>
        <taxon>Multicrustacea</taxon>
        <taxon>Malacostraca</taxon>
        <taxon>Eumalacostraca</taxon>
        <taxon>Eucarida</taxon>
        <taxon>Decapoda</taxon>
        <taxon>Pleocyemata</taxon>
        <taxon>Anomura</taxon>
        <taxon>Galatheoidea</taxon>
        <taxon>Porcellanidae</taxon>
        <taxon>Petrolisthes</taxon>
    </lineage>
</organism>
<dbReference type="Gene3D" id="2.60.40.10">
    <property type="entry name" value="Immunoglobulins"/>
    <property type="match status" value="1"/>
</dbReference>